<organism evidence="2 3">
    <name type="scientific">Rohdeia mirabilis</name>
    <dbReference type="NCBI Taxonomy" id="2528008"/>
    <lineage>
        <taxon>Bacteria</taxon>
        <taxon>Pseudomonadati</taxon>
        <taxon>Planctomycetota</taxon>
        <taxon>Planctomycetia</taxon>
        <taxon>Planctomycetia incertae sedis</taxon>
        <taxon>Rohdeia</taxon>
    </lineage>
</organism>
<sequence length="249" mass="26797">MNKNSTPLVIVLVVLALALGGVLAWVTAPNGETADVDAGDSKTEVAARVDQRITPPGDLEIPLSERGVETTLERRWGPELAGEIENLPAADVNGRPLYHSKTVVVSMDQDGNPRYVRPSWSPNDPSKLEIAKKEVDRSEFGQIPGPTVDLKSPQAQKFMAEQKQRSAQAKQLQKWANEQIKAGKDLDEAGLPKLPKNLDGFLSKLEQAEKKNKKGGGKKQKDGADDAPKNLPKTAPASGAQGGGKKKQD</sequence>
<dbReference type="EMBL" id="CP036290">
    <property type="protein sequence ID" value="QDU84949.1"/>
    <property type="molecule type" value="Genomic_DNA"/>
</dbReference>
<dbReference type="AlphaFoldDB" id="A0A518D0F5"/>
<name>A0A518D0F5_9BACT</name>
<evidence type="ECO:0000313" key="2">
    <source>
        <dbReference type="EMBL" id="QDU84949.1"/>
    </source>
</evidence>
<feature type="compositionally biased region" description="Basic and acidic residues" evidence="1">
    <location>
        <begin position="219"/>
        <end position="228"/>
    </location>
</feature>
<dbReference type="Proteomes" id="UP000319342">
    <property type="component" value="Chromosome"/>
</dbReference>
<feature type="region of interest" description="Disordered" evidence="1">
    <location>
        <begin position="183"/>
        <end position="249"/>
    </location>
</feature>
<keyword evidence="3" id="KW-1185">Reference proteome</keyword>
<accession>A0A518D0F5</accession>
<reference evidence="2 3" key="1">
    <citation type="submission" date="2019-02" db="EMBL/GenBank/DDBJ databases">
        <title>Deep-cultivation of Planctomycetes and their phenomic and genomic characterization uncovers novel biology.</title>
        <authorList>
            <person name="Wiegand S."/>
            <person name="Jogler M."/>
            <person name="Boedeker C."/>
            <person name="Pinto D."/>
            <person name="Vollmers J."/>
            <person name="Rivas-Marin E."/>
            <person name="Kohn T."/>
            <person name="Peeters S.H."/>
            <person name="Heuer A."/>
            <person name="Rast P."/>
            <person name="Oberbeckmann S."/>
            <person name="Bunk B."/>
            <person name="Jeske O."/>
            <person name="Meyerdierks A."/>
            <person name="Storesund J.E."/>
            <person name="Kallscheuer N."/>
            <person name="Luecker S."/>
            <person name="Lage O.M."/>
            <person name="Pohl T."/>
            <person name="Merkel B.J."/>
            <person name="Hornburger P."/>
            <person name="Mueller R.-W."/>
            <person name="Bruemmer F."/>
            <person name="Labrenz M."/>
            <person name="Spormann A.M."/>
            <person name="Op den Camp H."/>
            <person name="Overmann J."/>
            <person name="Amann R."/>
            <person name="Jetten M.S.M."/>
            <person name="Mascher T."/>
            <person name="Medema M.H."/>
            <person name="Devos D.P."/>
            <person name="Kaster A.-K."/>
            <person name="Ovreas L."/>
            <person name="Rohde M."/>
            <person name="Galperin M.Y."/>
            <person name="Jogler C."/>
        </authorList>
    </citation>
    <scope>NUCLEOTIDE SEQUENCE [LARGE SCALE GENOMIC DNA]</scope>
    <source>
        <strain evidence="2 3">Pla163</strain>
    </source>
</reference>
<proteinExistence type="predicted"/>
<dbReference type="RefSeq" id="WP_145187396.1">
    <property type="nucleotide sequence ID" value="NZ_CP036290.1"/>
</dbReference>
<gene>
    <name evidence="2" type="ORF">Pla163_20690</name>
</gene>
<evidence type="ECO:0000313" key="3">
    <source>
        <dbReference type="Proteomes" id="UP000319342"/>
    </source>
</evidence>
<protein>
    <submittedName>
        <fullName evidence="2">Uncharacterized protein</fullName>
    </submittedName>
</protein>
<evidence type="ECO:0000256" key="1">
    <source>
        <dbReference type="SAM" id="MobiDB-lite"/>
    </source>
</evidence>